<protein>
    <submittedName>
        <fullName evidence="1">Uncharacterized protein</fullName>
    </submittedName>
</protein>
<proteinExistence type="predicted"/>
<organism evidence="1 2">
    <name type="scientific">Violaceomyces palustris</name>
    <dbReference type="NCBI Taxonomy" id="1673888"/>
    <lineage>
        <taxon>Eukaryota</taxon>
        <taxon>Fungi</taxon>
        <taxon>Dikarya</taxon>
        <taxon>Basidiomycota</taxon>
        <taxon>Ustilaginomycotina</taxon>
        <taxon>Ustilaginomycetes</taxon>
        <taxon>Violaceomycetales</taxon>
        <taxon>Violaceomycetaceae</taxon>
        <taxon>Violaceomyces</taxon>
    </lineage>
</organism>
<dbReference type="EMBL" id="KZ819772">
    <property type="protein sequence ID" value="PWN52522.1"/>
    <property type="molecule type" value="Genomic_DNA"/>
</dbReference>
<accession>A0ACD0P3C9</accession>
<evidence type="ECO:0000313" key="1">
    <source>
        <dbReference type="EMBL" id="PWN52522.1"/>
    </source>
</evidence>
<keyword evidence="2" id="KW-1185">Reference proteome</keyword>
<dbReference type="Proteomes" id="UP000245626">
    <property type="component" value="Unassembled WGS sequence"/>
</dbReference>
<sequence>MSTFVANENLAREGTNPKDWAYHLGCLPQSHHIVFTKSSFIDFLRQHQITVGPNFTELSNLPKYAVVGKFTSDPAGSDQAPQQENNHAPTTAGPAPPSEPSAATSSTRAKKAEVEVLETSSNKPSDSFRPTRRVREAVGGGSQQIASLFGDEEEPAKPVLTRKSFKKADDPFAESEIEERPPRRPAAQIDNTYHTSKPRTVSEAKAIVEELPQAGDVHAKVFRPTRRVREPGGTGGASSITFDY</sequence>
<name>A0ACD0P3C9_9BASI</name>
<gene>
    <name evidence="1" type="ORF">IE53DRAFT_385033</name>
</gene>
<reference evidence="1 2" key="1">
    <citation type="journal article" date="2018" name="Mol. Biol. Evol.">
        <title>Broad Genomic Sampling Reveals a Smut Pathogenic Ancestry of the Fungal Clade Ustilaginomycotina.</title>
        <authorList>
            <person name="Kijpornyongpan T."/>
            <person name="Mondo S.J."/>
            <person name="Barry K."/>
            <person name="Sandor L."/>
            <person name="Lee J."/>
            <person name="Lipzen A."/>
            <person name="Pangilinan J."/>
            <person name="LaButti K."/>
            <person name="Hainaut M."/>
            <person name="Henrissat B."/>
            <person name="Grigoriev I.V."/>
            <person name="Spatafora J.W."/>
            <person name="Aime M.C."/>
        </authorList>
    </citation>
    <scope>NUCLEOTIDE SEQUENCE [LARGE SCALE GENOMIC DNA]</scope>
    <source>
        <strain evidence="1 2">SA 807</strain>
    </source>
</reference>
<evidence type="ECO:0000313" key="2">
    <source>
        <dbReference type="Proteomes" id="UP000245626"/>
    </source>
</evidence>